<gene>
    <name evidence="2" type="ORF">BCR41DRAFT_390846</name>
</gene>
<reference evidence="2 3" key="1">
    <citation type="submission" date="2016-07" db="EMBL/GenBank/DDBJ databases">
        <title>Pervasive Adenine N6-methylation of Active Genes in Fungi.</title>
        <authorList>
            <consortium name="DOE Joint Genome Institute"/>
            <person name="Mondo S.J."/>
            <person name="Dannebaum R.O."/>
            <person name="Kuo R.C."/>
            <person name="Labutti K."/>
            <person name="Haridas S."/>
            <person name="Kuo A."/>
            <person name="Salamov A."/>
            <person name="Ahrendt S.R."/>
            <person name="Lipzen A."/>
            <person name="Sullivan W."/>
            <person name="Andreopoulos W.B."/>
            <person name="Clum A."/>
            <person name="Lindquist E."/>
            <person name="Daum C."/>
            <person name="Ramamoorthy G.K."/>
            <person name="Gryganskyi A."/>
            <person name="Culley D."/>
            <person name="Magnuson J.K."/>
            <person name="James T.Y."/>
            <person name="O'Malley M.A."/>
            <person name="Stajich J.E."/>
            <person name="Spatafora J.W."/>
            <person name="Visel A."/>
            <person name="Grigoriev I.V."/>
        </authorList>
    </citation>
    <scope>NUCLEOTIDE SEQUENCE [LARGE SCALE GENOMIC DNA]</scope>
    <source>
        <strain evidence="2 3">NRRL 3116</strain>
    </source>
</reference>
<dbReference type="Proteomes" id="UP000193648">
    <property type="component" value="Unassembled WGS sequence"/>
</dbReference>
<feature type="compositionally biased region" description="Low complexity" evidence="1">
    <location>
        <begin position="483"/>
        <end position="496"/>
    </location>
</feature>
<name>A0A1Y2G5G2_9FUNG</name>
<evidence type="ECO:0000256" key="1">
    <source>
        <dbReference type="SAM" id="MobiDB-lite"/>
    </source>
</evidence>
<dbReference type="EMBL" id="MCFF01000085">
    <property type="protein sequence ID" value="ORY95134.1"/>
    <property type="molecule type" value="Genomic_DNA"/>
</dbReference>
<proteinExistence type="predicted"/>
<dbReference type="AlphaFoldDB" id="A0A1Y2G5G2"/>
<dbReference type="InParanoid" id="A0A1Y2G5G2"/>
<dbReference type="RefSeq" id="XP_021875341.1">
    <property type="nucleotide sequence ID" value="XM_022028290.1"/>
</dbReference>
<organism evidence="2 3">
    <name type="scientific">Lobosporangium transversale</name>
    <dbReference type="NCBI Taxonomy" id="64571"/>
    <lineage>
        <taxon>Eukaryota</taxon>
        <taxon>Fungi</taxon>
        <taxon>Fungi incertae sedis</taxon>
        <taxon>Mucoromycota</taxon>
        <taxon>Mortierellomycotina</taxon>
        <taxon>Mortierellomycetes</taxon>
        <taxon>Mortierellales</taxon>
        <taxon>Mortierellaceae</taxon>
        <taxon>Lobosporangium</taxon>
    </lineage>
</organism>
<feature type="region of interest" description="Disordered" evidence="1">
    <location>
        <begin position="766"/>
        <end position="796"/>
    </location>
</feature>
<feature type="compositionally biased region" description="Low complexity" evidence="1">
    <location>
        <begin position="446"/>
        <end position="458"/>
    </location>
</feature>
<dbReference type="OrthoDB" id="244495at2759"/>
<feature type="region of interest" description="Disordered" evidence="1">
    <location>
        <begin position="136"/>
        <end position="201"/>
    </location>
</feature>
<feature type="region of interest" description="Disordered" evidence="1">
    <location>
        <begin position="1"/>
        <end position="22"/>
    </location>
</feature>
<feature type="region of interest" description="Disordered" evidence="1">
    <location>
        <begin position="56"/>
        <end position="96"/>
    </location>
</feature>
<feature type="region of interest" description="Disordered" evidence="1">
    <location>
        <begin position="476"/>
        <end position="500"/>
    </location>
</feature>
<comment type="caution">
    <text evidence="2">The sequence shown here is derived from an EMBL/GenBank/DDBJ whole genome shotgun (WGS) entry which is preliminary data.</text>
</comment>
<evidence type="ECO:0000313" key="3">
    <source>
        <dbReference type="Proteomes" id="UP000193648"/>
    </source>
</evidence>
<protein>
    <submittedName>
        <fullName evidence="2">Uncharacterized protein</fullName>
    </submittedName>
</protein>
<accession>A0A1Y2G5G2</accession>
<feature type="region of interest" description="Disordered" evidence="1">
    <location>
        <begin position="440"/>
        <end position="463"/>
    </location>
</feature>
<feature type="compositionally biased region" description="Basic and acidic residues" evidence="1">
    <location>
        <begin position="136"/>
        <end position="157"/>
    </location>
</feature>
<feature type="region of interest" description="Disordered" evidence="1">
    <location>
        <begin position="216"/>
        <end position="269"/>
    </location>
</feature>
<dbReference type="GeneID" id="33570133"/>
<feature type="compositionally biased region" description="Basic residues" evidence="1">
    <location>
        <begin position="81"/>
        <end position="96"/>
    </location>
</feature>
<keyword evidence="3" id="KW-1185">Reference proteome</keyword>
<feature type="compositionally biased region" description="Polar residues" evidence="1">
    <location>
        <begin position="187"/>
        <end position="200"/>
    </location>
</feature>
<sequence length="852" mass="94995">MDLPRHYKSSCNSSCRSDLPPSHSASRLQIEAVVCSSTQQPPSTFFPFQPPSSLTSPIMSPSCRDSLRSLHGSPRVSKATDHHHHHNLHRRHPQVTHRHCSQDILHCDPQNPCIDHHATAPTTGCISYKTIEQSSHLDTEQNSLDYDHNDQPQRQEQHQQVTSHTIREHSPSPPQQAPQMHPDAHRTSSLKSGPRSNDNNEQQRHSFIFAQLKANLQAAPKKRPTITTSQLSRPIRRSSESNNTTTSAPLPSLYKTSTENTVDDSQYTAGIRGPSLWTPIAATPTLFGIPCSAAGQRAYSNHNSDIERSFLKLQDEDSGKVNHRTIAFSTHLTISRWEPINMTFSSEDRTTTGASPFAKKLDDQQQARQQQHRDNPVYAARLITLANFIRHIISLSSGSSPLHSGLVQQRGHELQRQQKIQNCRPINTAATYSNAFNSIRANRDLPSPSSPSSTGPGPIKSNSLSARRHRFSADYNDHHARRQQQQQQQQQQQRQQGLAHDRVSFEHLQSPQQSSWQQHQDSVLLDHPSEAYTHQLPTPTSPTFVTDRHMPQEQQKRQRLYNTNAALPSSPITPNPTLPLVQIPFPNLTLTLALIYVDRLKAKYPDAKGEAGVSQRLFLVAYILAAKYRCSVELAALLQEYNNHIIAAATAVDQSKDLELALKLSRNGYGDDEINDDFSNNSKHNIPAGVDVNQSDKALSMIERRIDEARSRAQLIFSNYEWARLLSLGSFFNPQSLLNPNQAPPPPPILSSDALNLDSSVDYKKSDPDSVLTALPSPSPSPTPTPTPTPSPLAKPTSMLSTIPSATSVTILQVEDLDRMEAEFLTFLDFDLSTKSQDLETCWNLLVGKNSP</sequence>
<feature type="compositionally biased region" description="Pro residues" evidence="1">
    <location>
        <begin position="777"/>
        <end position="793"/>
    </location>
</feature>
<feature type="compositionally biased region" description="Polar residues" evidence="1">
    <location>
        <begin position="254"/>
        <end position="268"/>
    </location>
</feature>
<evidence type="ECO:0000313" key="2">
    <source>
        <dbReference type="EMBL" id="ORY95134.1"/>
    </source>
</evidence>
<dbReference type="Gene3D" id="1.10.472.10">
    <property type="entry name" value="Cyclin-like"/>
    <property type="match status" value="1"/>
</dbReference>